<evidence type="ECO:0000259" key="2">
    <source>
        <dbReference type="Pfam" id="PF13403"/>
    </source>
</evidence>
<evidence type="ECO:0000313" key="4">
    <source>
        <dbReference type="Proteomes" id="UP000320772"/>
    </source>
</evidence>
<proteinExistence type="predicted"/>
<name>A0A4Y3M2T7_9PROT</name>
<dbReference type="SUPFAM" id="SSF51294">
    <property type="entry name" value="Hedgehog/intein (Hint) domain"/>
    <property type="match status" value="1"/>
</dbReference>
<accession>A0A4Y3M2T7</accession>
<dbReference type="Proteomes" id="UP000320772">
    <property type="component" value="Unassembled WGS sequence"/>
</dbReference>
<feature type="domain" description="Hedgehog/Intein (Hint)" evidence="2">
    <location>
        <begin position="262"/>
        <end position="401"/>
    </location>
</feature>
<dbReference type="STRING" id="586239.AD943_04700"/>
<organism evidence="3 4">
    <name type="scientific">Gluconobacter roseus NBRC 3990</name>
    <dbReference type="NCBI Taxonomy" id="1307950"/>
    <lineage>
        <taxon>Bacteria</taxon>
        <taxon>Pseudomonadati</taxon>
        <taxon>Pseudomonadota</taxon>
        <taxon>Alphaproteobacteria</taxon>
        <taxon>Acetobacterales</taxon>
        <taxon>Acetobacteraceae</taxon>
        <taxon>Gluconobacter</taxon>
    </lineage>
</organism>
<dbReference type="EMBL" id="BJLY01000001">
    <property type="protein sequence ID" value="GEB02687.1"/>
    <property type="molecule type" value="Genomic_DNA"/>
</dbReference>
<sequence>MTSYSDADATYTVTQNGFLGLTSTVIIQDSSGSTLQTLSNVPTGNIITGDSSVNVLASLLSGTYVSVPGSTGDINILLNALSSVNFYIGGDTTVSLGVSAVSGLTLNVIGGQLSFSSGLVASALQGSTINISEGGTYVSGSNLASVLTGSTISFGNGGGTLVLNGGGTLINLSGTSITNYNPAKDTIELQNTVTSISGYTISGTGSARTITLFGGNNNTQIATYTVTLASGVTLKAGTYNALSSSNNPLSITYSKGNTYVGVCFLADSMIRTPSGETPIQDLRTGDEILAWHEGAPTARKLIWTGRRQATTNPALPDDQAGYPIRILANAIADNVPHKDMLITAEHCLFMDGCFIPARMLVNGKSIFYDRSLTSYEYFHVETKDHSVIMADGMLTESYLDTGNRHTFRQDGKILSIGGQHKSWADAAAPLEVSRAVVEPLYRQIEARAYTHTDCQQHEPATDSAHTPQTTNDPDLHLVASDGQVIYPMRQTKDRTLFMIPPGISSVRLMSRTSRPCDMIGPFVDDRRVRGVLVGDIVFFDSGSTVDLEAHMENQPLDGWAEPEKAHCRWTTGNALIPLGNRAPLHFGVLSVTILATGTYSTDVFAEQEQTALRA</sequence>
<dbReference type="Pfam" id="PF13403">
    <property type="entry name" value="Hint_2"/>
    <property type="match status" value="1"/>
</dbReference>
<dbReference type="RefSeq" id="WP_062508489.1">
    <property type="nucleotide sequence ID" value="NZ_BAQZ01000013.1"/>
</dbReference>
<reference evidence="3 4" key="1">
    <citation type="submission" date="2019-06" db="EMBL/GenBank/DDBJ databases">
        <title>Whole genome shotgun sequence of Gluconobacter roseus NBRC 3990.</title>
        <authorList>
            <person name="Hosoyama A."/>
            <person name="Uohara A."/>
            <person name="Ohji S."/>
            <person name="Ichikawa N."/>
        </authorList>
    </citation>
    <scope>NUCLEOTIDE SEQUENCE [LARGE SCALE GENOMIC DNA]</scope>
    <source>
        <strain evidence="3 4">NBRC 3990</strain>
    </source>
</reference>
<feature type="region of interest" description="Disordered" evidence="1">
    <location>
        <begin position="452"/>
        <end position="471"/>
    </location>
</feature>
<dbReference type="InterPro" id="IPR028992">
    <property type="entry name" value="Hedgehog/Intein_dom"/>
</dbReference>
<dbReference type="InterPro" id="IPR036844">
    <property type="entry name" value="Hint_dom_sf"/>
</dbReference>
<evidence type="ECO:0000313" key="3">
    <source>
        <dbReference type="EMBL" id="GEB02687.1"/>
    </source>
</evidence>
<dbReference type="Gene3D" id="2.170.16.10">
    <property type="entry name" value="Hedgehog/Intein (Hint) domain"/>
    <property type="match status" value="1"/>
</dbReference>
<keyword evidence="4" id="KW-1185">Reference proteome</keyword>
<evidence type="ECO:0000256" key="1">
    <source>
        <dbReference type="SAM" id="MobiDB-lite"/>
    </source>
</evidence>
<gene>
    <name evidence="3" type="ORF">GRO01_02630</name>
</gene>
<protein>
    <recommendedName>
        <fullName evidence="2">Hedgehog/Intein (Hint) domain-containing protein</fullName>
    </recommendedName>
</protein>
<dbReference type="AlphaFoldDB" id="A0A4Y3M2T7"/>
<comment type="caution">
    <text evidence="3">The sequence shown here is derived from an EMBL/GenBank/DDBJ whole genome shotgun (WGS) entry which is preliminary data.</text>
</comment>